<dbReference type="InterPro" id="IPR009600">
    <property type="entry name" value="PIG-U"/>
</dbReference>
<protein>
    <submittedName>
        <fullName evidence="10">GPI transamidase subunit PIG-U</fullName>
    </submittedName>
</protein>
<feature type="transmembrane region" description="Helical" evidence="9">
    <location>
        <begin position="33"/>
        <end position="54"/>
    </location>
</feature>
<evidence type="ECO:0000313" key="11">
    <source>
        <dbReference type="Proteomes" id="UP000237000"/>
    </source>
</evidence>
<accession>A0A2P5BBR7</accession>
<evidence type="ECO:0000256" key="3">
    <source>
        <dbReference type="ARBA" id="ARBA00010026"/>
    </source>
</evidence>
<name>A0A2P5BBR7_TREOI</name>
<dbReference type="Proteomes" id="UP000237000">
    <property type="component" value="Unassembled WGS sequence"/>
</dbReference>
<evidence type="ECO:0000313" key="10">
    <source>
        <dbReference type="EMBL" id="PON46233.1"/>
    </source>
</evidence>
<dbReference type="GO" id="GO:0042765">
    <property type="term" value="C:GPI-anchor transamidase complex"/>
    <property type="evidence" value="ECO:0007669"/>
    <property type="project" value="InterPro"/>
</dbReference>
<dbReference type="STRING" id="63057.A0A2P5BBR7"/>
<evidence type="ECO:0000256" key="8">
    <source>
        <dbReference type="ARBA" id="ARBA00023136"/>
    </source>
</evidence>
<evidence type="ECO:0000256" key="4">
    <source>
        <dbReference type="ARBA" id="ARBA00022502"/>
    </source>
</evidence>
<proteinExistence type="inferred from homology"/>
<organism evidence="10 11">
    <name type="scientific">Trema orientale</name>
    <name type="common">Charcoal tree</name>
    <name type="synonym">Celtis orientalis</name>
    <dbReference type="NCBI Taxonomy" id="63057"/>
    <lineage>
        <taxon>Eukaryota</taxon>
        <taxon>Viridiplantae</taxon>
        <taxon>Streptophyta</taxon>
        <taxon>Embryophyta</taxon>
        <taxon>Tracheophyta</taxon>
        <taxon>Spermatophyta</taxon>
        <taxon>Magnoliopsida</taxon>
        <taxon>eudicotyledons</taxon>
        <taxon>Gunneridae</taxon>
        <taxon>Pentapetalae</taxon>
        <taxon>rosids</taxon>
        <taxon>fabids</taxon>
        <taxon>Rosales</taxon>
        <taxon>Cannabaceae</taxon>
        <taxon>Trema</taxon>
    </lineage>
</organism>
<evidence type="ECO:0000256" key="6">
    <source>
        <dbReference type="ARBA" id="ARBA00022824"/>
    </source>
</evidence>
<keyword evidence="8 9" id="KW-0472">Membrane</keyword>
<feature type="transmembrane region" description="Helical" evidence="9">
    <location>
        <begin position="89"/>
        <end position="111"/>
    </location>
</feature>
<dbReference type="OrthoDB" id="549017at2759"/>
<gene>
    <name evidence="10" type="ORF">TorRG33x02_326560</name>
</gene>
<dbReference type="PANTHER" id="PTHR13121:SF0">
    <property type="entry name" value="PHOSPHATIDYLINOSITOL GLYCAN ANCHOR BIOSYNTHESIS CLASS U PROTEIN"/>
    <property type="match status" value="1"/>
</dbReference>
<keyword evidence="11" id="KW-1185">Reference proteome</keyword>
<dbReference type="EMBL" id="JXTC01000558">
    <property type="protein sequence ID" value="PON46233.1"/>
    <property type="molecule type" value="Genomic_DNA"/>
</dbReference>
<dbReference type="Pfam" id="PF06728">
    <property type="entry name" value="PIG-U"/>
    <property type="match status" value="1"/>
</dbReference>
<keyword evidence="6" id="KW-0256">Endoplasmic reticulum</keyword>
<dbReference type="InParanoid" id="A0A2P5BBR7"/>
<comment type="similarity">
    <text evidence="3">Belongs to the PIGU family.</text>
</comment>
<comment type="subcellular location">
    <subcellularLocation>
        <location evidence="1">Endoplasmic reticulum membrane</location>
        <topology evidence="1">Multi-pass membrane protein</topology>
    </subcellularLocation>
</comment>
<evidence type="ECO:0000256" key="5">
    <source>
        <dbReference type="ARBA" id="ARBA00022692"/>
    </source>
</evidence>
<comment type="caution">
    <text evidence="10">The sequence shown here is derived from an EMBL/GenBank/DDBJ whole genome shotgun (WGS) entry which is preliminary data.</text>
</comment>
<comment type="pathway">
    <text evidence="2">Glycolipid biosynthesis; glycosylphosphatidylinositol-anchor biosynthesis.</text>
</comment>
<dbReference type="UniPathway" id="UPA00196"/>
<evidence type="ECO:0000256" key="9">
    <source>
        <dbReference type="SAM" id="Phobius"/>
    </source>
</evidence>
<keyword evidence="5 9" id="KW-0812">Transmembrane</keyword>
<dbReference type="PANTHER" id="PTHR13121">
    <property type="entry name" value="GPI TRANSAMIDASE COMPONENT PIG-U"/>
    <property type="match status" value="1"/>
</dbReference>
<evidence type="ECO:0000256" key="2">
    <source>
        <dbReference type="ARBA" id="ARBA00004687"/>
    </source>
</evidence>
<sequence>MQRKYGKIEDSPSSHQSCQEGQAMEQQDLANIFSWRLVIKLLVWSGYVLVLCGLSIKQYGGLHEMFKRVCLLSPVMMHNLWIWRGTGNANFYFATAIAYACLQIILVVESVSPMLNHDRKLTKLSIAKHQDSKS</sequence>
<keyword evidence="4" id="KW-0337">GPI-anchor biosynthesis</keyword>
<reference evidence="11" key="1">
    <citation type="submission" date="2016-06" db="EMBL/GenBank/DDBJ databases">
        <title>Parallel loss of symbiosis genes in relatives of nitrogen-fixing non-legume Parasponia.</title>
        <authorList>
            <person name="Van Velzen R."/>
            <person name="Holmer R."/>
            <person name="Bu F."/>
            <person name="Rutten L."/>
            <person name="Van Zeijl A."/>
            <person name="Liu W."/>
            <person name="Santuari L."/>
            <person name="Cao Q."/>
            <person name="Sharma T."/>
            <person name="Shen D."/>
            <person name="Roswanjaya Y."/>
            <person name="Wardhani T."/>
            <person name="Kalhor M.S."/>
            <person name="Jansen J."/>
            <person name="Van den Hoogen J."/>
            <person name="Gungor B."/>
            <person name="Hartog M."/>
            <person name="Hontelez J."/>
            <person name="Verver J."/>
            <person name="Yang W.-C."/>
            <person name="Schijlen E."/>
            <person name="Repin R."/>
            <person name="Schilthuizen M."/>
            <person name="Schranz E."/>
            <person name="Heidstra R."/>
            <person name="Miyata K."/>
            <person name="Fedorova E."/>
            <person name="Kohlen W."/>
            <person name="Bisseling T."/>
            <person name="Smit S."/>
            <person name="Geurts R."/>
        </authorList>
    </citation>
    <scope>NUCLEOTIDE SEQUENCE [LARGE SCALE GENOMIC DNA]</scope>
    <source>
        <strain evidence="11">cv. RG33-2</strain>
    </source>
</reference>
<keyword evidence="7 9" id="KW-1133">Transmembrane helix</keyword>
<dbReference type="AlphaFoldDB" id="A0A2P5BBR7"/>
<dbReference type="GO" id="GO:0016255">
    <property type="term" value="P:attachment of GPI anchor to protein"/>
    <property type="evidence" value="ECO:0007669"/>
    <property type="project" value="InterPro"/>
</dbReference>
<evidence type="ECO:0000256" key="7">
    <source>
        <dbReference type="ARBA" id="ARBA00022989"/>
    </source>
</evidence>
<evidence type="ECO:0000256" key="1">
    <source>
        <dbReference type="ARBA" id="ARBA00004477"/>
    </source>
</evidence>
<dbReference type="GO" id="GO:0006506">
    <property type="term" value="P:GPI anchor biosynthetic process"/>
    <property type="evidence" value="ECO:0007669"/>
    <property type="project" value="UniProtKB-UniPathway"/>
</dbReference>